<dbReference type="Pfam" id="PF00561">
    <property type="entry name" value="Abhydrolase_1"/>
    <property type="match status" value="1"/>
</dbReference>
<protein>
    <submittedName>
        <fullName evidence="4">Similar to Saccharomyces cerevisiae YGR031W YG1L Putative alpha/beta hydrolase</fullName>
    </submittedName>
</protein>
<dbReference type="GO" id="GO:0005739">
    <property type="term" value="C:mitochondrion"/>
    <property type="evidence" value="ECO:0007669"/>
    <property type="project" value="TreeGrafter"/>
</dbReference>
<feature type="domain" description="AB hydrolase-1" evidence="3">
    <location>
        <begin position="28"/>
        <end position="261"/>
    </location>
</feature>
<dbReference type="STRING" id="1173061.A0A0J9XEB4"/>
<dbReference type="InterPro" id="IPR000073">
    <property type="entry name" value="AB_hydrolase_1"/>
</dbReference>
<gene>
    <name evidence="4" type="ORF">BN980_GECA10s01583g</name>
</gene>
<comment type="caution">
    <text evidence="4">The sequence shown here is derived from an EMBL/GenBank/DDBJ whole genome shotgun (WGS) entry which is preliminary data.</text>
</comment>
<dbReference type="FunFam" id="3.40.50.1820:FF:000039">
    <property type="entry name" value="Esterase ybfF"/>
    <property type="match status" value="1"/>
</dbReference>
<dbReference type="SUPFAM" id="SSF53474">
    <property type="entry name" value="alpha/beta-Hydrolases"/>
    <property type="match status" value="1"/>
</dbReference>
<comment type="similarity">
    <text evidence="1">Belongs to the AB hydrolase superfamily.</text>
</comment>
<sequence length="275" mass="30617">MSLSKNIPTIKLAYDLYRASAGSVSKEPIVFIHGLFGSKINNRTVSKVFARDLARDVFCVDLRNHGDSPHDETHNYPALAADVENFIAEQGLQQSILIGHSMGAKTAMAVALRSPELVKAMICVDNSPADGKLSSAFPRYVEGLKQVEAAHVKTSKQAYKILAEYEKSLTIQHFLLSNLKKQHHGNYHFRVPLDILGASLNNMADFPFRADESRYDGPSLFIRGLRSKYASEDTFKAMKSFFPNCEIHDIDSGHWVISEKPQEFIAAVESFVGKL</sequence>
<organism evidence="4 5">
    <name type="scientific">Geotrichum candidum</name>
    <name type="common">Oospora lactis</name>
    <name type="synonym">Dipodascus geotrichum</name>
    <dbReference type="NCBI Taxonomy" id="1173061"/>
    <lineage>
        <taxon>Eukaryota</taxon>
        <taxon>Fungi</taxon>
        <taxon>Dikarya</taxon>
        <taxon>Ascomycota</taxon>
        <taxon>Saccharomycotina</taxon>
        <taxon>Dipodascomycetes</taxon>
        <taxon>Dipodascales</taxon>
        <taxon>Dipodascaceae</taxon>
        <taxon>Geotrichum</taxon>
    </lineage>
</organism>
<dbReference type="Proteomes" id="UP000242525">
    <property type="component" value="Unassembled WGS sequence"/>
</dbReference>
<dbReference type="PANTHER" id="PTHR46118:SF4">
    <property type="entry name" value="PROTEIN ABHD11"/>
    <property type="match status" value="1"/>
</dbReference>
<dbReference type="OrthoDB" id="8119704at2759"/>
<dbReference type="Gene3D" id="3.40.50.1820">
    <property type="entry name" value="alpha/beta hydrolase"/>
    <property type="match status" value="1"/>
</dbReference>
<keyword evidence="2 4" id="KW-0378">Hydrolase</keyword>
<evidence type="ECO:0000259" key="3">
    <source>
        <dbReference type="Pfam" id="PF00561"/>
    </source>
</evidence>
<evidence type="ECO:0000256" key="1">
    <source>
        <dbReference type="ARBA" id="ARBA00008645"/>
    </source>
</evidence>
<dbReference type="InterPro" id="IPR029058">
    <property type="entry name" value="AB_hydrolase_fold"/>
</dbReference>
<dbReference type="PANTHER" id="PTHR46118">
    <property type="entry name" value="PROTEIN ABHD11"/>
    <property type="match status" value="1"/>
</dbReference>
<dbReference type="GO" id="GO:0052689">
    <property type="term" value="F:carboxylic ester hydrolase activity"/>
    <property type="evidence" value="ECO:0007669"/>
    <property type="project" value="TreeGrafter"/>
</dbReference>
<reference evidence="4" key="1">
    <citation type="submission" date="2014-03" db="EMBL/GenBank/DDBJ databases">
        <authorList>
            <person name="Casaregola S."/>
        </authorList>
    </citation>
    <scope>NUCLEOTIDE SEQUENCE [LARGE SCALE GENOMIC DNA]</scope>
    <source>
        <strain evidence="4">CLIB 918</strain>
    </source>
</reference>
<evidence type="ECO:0000313" key="5">
    <source>
        <dbReference type="Proteomes" id="UP000242525"/>
    </source>
</evidence>
<evidence type="ECO:0000313" key="4">
    <source>
        <dbReference type="EMBL" id="CDO55208.1"/>
    </source>
</evidence>
<accession>A0A0J9XEB4</accession>
<keyword evidence="5" id="KW-1185">Reference proteome</keyword>
<dbReference type="AlphaFoldDB" id="A0A0J9XEB4"/>
<dbReference type="EMBL" id="CCBN010000010">
    <property type="protein sequence ID" value="CDO55208.1"/>
    <property type="molecule type" value="Genomic_DNA"/>
</dbReference>
<evidence type="ECO:0000256" key="2">
    <source>
        <dbReference type="ARBA" id="ARBA00022801"/>
    </source>
</evidence>
<proteinExistence type="inferred from homology"/>
<name>A0A0J9XEB4_GEOCN</name>